<comment type="similarity">
    <text evidence="8">Belongs to the peptidase M24A family. Methionine aminopeptidase archaeal type 2 subfamily.</text>
</comment>
<dbReference type="Proteomes" id="UP000245657">
    <property type="component" value="Unassembled WGS sequence"/>
</dbReference>
<evidence type="ECO:0000256" key="3">
    <source>
        <dbReference type="ARBA" id="ARBA00001954"/>
    </source>
</evidence>
<dbReference type="InterPro" id="IPR002468">
    <property type="entry name" value="Pept_M24A_MAP2"/>
</dbReference>
<feature type="binding site" evidence="8">
    <location>
        <position position="85"/>
    </location>
    <ligand>
        <name>a divalent metal cation</name>
        <dbReference type="ChEBI" id="CHEBI:60240"/>
        <label>1</label>
    </ligand>
</feature>
<proteinExistence type="inferred from homology"/>
<sequence length="291" mass="30997">MKEEVFERYIQAGKVASTILRKGGDLIRPDVSLALTAAEVEQMVIDAGLGVAFPVNISLNESAAHDTPSPEDDRTFKAGDMVKLDLGVHLDGYIADTALTVDLGDQNLLVEASIAARDAAIAKVKPGVTIGELGTAVAAEIGSRGYRPIANLTGHGLDQFRLHMGPNVPNVGGIGGAVLEEGMAIAIEPFATTGTGYVNDQKRVEIFSQMAWKPVRMPTSRKILKEIEPLNGLPFARRHLKTPKPDLSLLRLVREGVLHAYPVLADVPGSYVSQAEHTMIVTSDGCVVTTA</sequence>
<dbReference type="InterPro" id="IPR036005">
    <property type="entry name" value="Creatinase/aminopeptidase-like"/>
</dbReference>
<keyword evidence="5 8" id="KW-0645">Protease</keyword>
<evidence type="ECO:0000259" key="10">
    <source>
        <dbReference type="Pfam" id="PF00557"/>
    </source>
</evidence>
<evidence type="ECO:0000313" key="12">
    <source>
        <dbReference type="Proteomes" id="UP000245657"/>
    </source>
</evidence>
<evidence type="ECO:0000256" key="8">
    <source>
        <dbReference type="HAMAP-Rule" id="MF_01975"/>
    </source>
</evidence>
<dbReference type="PRINTS" id="PR00599">
    <property type="entry name" value="MAPEPTIDASE"/>
</dbReference>
<dbReference type="EC" id="3.4.11.18" evidence="8 9"/>
<dbReference type="GO" id="GO:0005737">
    <property type="term" value="C:cytoplasm"/>
    <property type="evidence" value="ECO:0007669"/>
    <property type="project" value="TreeGrafter"/>
</dbReference>
<dbReference type="OrthoDB" id="372008at2157"/>
<gene>
    <name evidence="8" type="primary">map</name>
    <name evidence="11" type="ORF">DK846_15945</name>
</gene>
<dbReference type="InterPro" id="IPR000994">
    <property type="entry name" value="Pept_M24"/>
</dbReference>
<keyword evidence="6 8" id="KW-0479">Metal-binding</keyword>
<feature type="binding site" evidence="8">
    <location>
        <position position="163"/>
    </location>
    <ligand>
        <name>substrate</name>
    </ligand>
</feature>
<accession>A0A2V2MNX3</accession>
<keyword evidence="12" id="KW-1185">Reference proteome</keyword>
<evidence type="ECO:0000313" key="11">
    <source>
        <dbReference type="EMBL" id="PWR69924.1"/>
    </source>
</evidence>
<comment type="function">
    <text evidence="8 9">Removes the N-terminal methionine from nascent proteins. The N-terminal methionine is often cleaved when the second residue in the primary sequence is small and uncharged (Met-Ala-, Cys, Gly, Pro, Ser, Thr, or Val).</text>
</comment>
<evidence type="ECO:0000256" key="6">
    <source>
        <dbReference type="ARBA" id="ARBA00022723"/>
    </source>
</evidence>
<dbReference type="GO" id="GO:0046872">
    <property type="term" value="F:metal ion binding"/>
    <property type="evidence" value="ECO:0007669"/>
    <property type="project" value="UniProtKB-UniRule"/>
</dbReference>
<name>A0A2V2MNX3_9EURY</name>
<dbReference type="Pfam" id="PF00557">
    <property type="entry name" value="Peptidase_M24"/>
    <property type="match status" value="1"/>
</dbReference>
<dbReference type="GO" id="GO:0070006">
    <property type="term" value="F:metalloaminopeptidase activity"/>
    <property type="evidence" value="ECO:0007669"/>
    <property type="project" value="UniProtKB-UniRule"/>
</dbReference>
<comment type="caution">
    <text evidence="11">The sequence shown here is derived from an EMBL/GenBank/DDBJ whole genome shotgun (WGS) entry which is preliminary data.</text>
</comment>
<dbReference type="GO" id="GO:0006508">
    <property type="term" value="P:proteolysis"/>
    <property type="evidence" value="ECO:0007669"/>
    <property type="project" value="UniProtKB-KW"/>
</dbReference>
<dbReference type="SUPFAM" id="SSF55920">
    <property type="entry name" value="Creatinase/aminopeptidase"/>
    <property type="match status" value="1"/>
</dbReference>
<dbReference type="PANTHER" id="PTHR45777">
    <property type="entry name" value="METHIONINE AMINOPEPTIDASE 2"/>
    <property type="match status" value="1"/>
</dbReference>
<feature type="binding site" evidence="8">
    <location>
        <position position="276"/>
    </location>
    <ligand>
        <name>a divalent metal cation</name>
        <dbReference type="ChEBI" id="CHEBI:60240"/>
        <label>2</label>
        <note>catalytic</note>
    </ligand>
</feature>
<feature type="binding site" evidence="8">
    <location>
        <position position="65"/>
    </location>
    <ligand>
        <name>substrate</name>
    </ligand>
</feature>
<feature type="domain" description="Peptidase M24" evidence="10">
    <location>
        <begin position="9"/>
        <end position="198"/>
    </location>
</feature>
<dbReference type="AlphaFoldDB" id="A0A2V2MNX3"/>
<dbReference type="InterPro" id="IPR018349">
    <property type="entry name" value="Pept_M24A_MAP2_BS"/>
</dbReference>
<dbReference type="InterPro" id="IPR028595">
    <property type="entry name" value="MetAP_archaeal"/>
</dbReference>
<dbReference type="Gene3D" id="1.10.10.10">
    <property type="entry name" value="Winged helix-like DNA-binding domain superfamily/Winged helix DNA-binding domain"/>
    <property type="match status" value="1"/>
</dbReference>
<feature type="binding site" evidence="8">
    <location>
        <position position="155"/>
    </location>
    <ligand>
        <name>a divalent metal cation</name>
        <dbReference type="ChEBI" id="CHEBI:60240"/>
        <label>2</label>
        <note>catalytic</note>
    </ligand>
</feature>
<dbReference type="EMBL" id="QGMY01000017">
    <property type="protein sequence ID" value="PWR69924.1"/>
    <property type="molecule type" value="Genomic_DNA"/>
</dbReference>
<feature type="binding site" evidence="8">
    <location>
        <position position="96"/>
    </location>
    <ligand>
        <name>a divalent metal cation</name>
        <dbReference type="ChEBI" id="CHEBI:60240"/>
        <label>2</label>
        <note>catalytic</note>
    </ligand>
</feature>
<dbReference type="InterPro" id="IPR001714">
    <property type="entry name" value="Pept_M24_MAP"/>
</dbReference>
<dbReference type="InterPro" id="IPR036390">
    <property type="entry name" value="WH_DNA-bd_sf"/>
</dbReference>
<feature type="binding site" evidence="8">
    <location>
        <position position="188"/>
    </location>
    <ligand>
        <name>a divalent metal cation</name>
        <dbReference type="ChEBI" id="CHEBI:60240"/>
        <label>2</label>
        <note>catalytic</note>
    </ligand>
</feature>
<comment type="cofactor">
    <cofactor evidence="3">
        <name>Fe(2+)</name>
        <dbReference type="ChEBI" id="CHEBI:29033"/>
    </cofactor>
</comment>
<comment type="cofactor">
    <cofactor evidence="8">
        <name>Co(2+)</name>
        <dbReference type="ChEBI" id="CHEBI:48828"/>
    </cofactor>
    <cofactor evidence="8">
        <name>Zn(2+)</name>
        <dbReference type="ChEBI" id="CHEBI:29105"/>
    </cofactor>
    <cofactor evidence="8">
        <name>Mn(2+)</name>
        <dbReference type="ChEBI" id="CHEBI:29035"/>
    </cofactor>
    <cofactor evidence="8">
        <name>Fe(2+)</name>
        <dbReference type="ChEBI" id="CHEBI:29033"/>
    </cofactor>
    <text evidence="8">Binds 2 divalent metal cations per subunit. Has a high-affinity and a low affinity metal-binding site. The true nature of the physiological cofactor is under debate. The enzyme is active with cobalt, zinc, manganese or divalent iron ions. Most likely, methionine aminopeptidases function as mononuclear Fe(2+)-metalloproteases under physiological conditions, and the catalytically relevant metal-binding site has been assigned to the histidine-containing high-affinity site.</text>
</comment>
<evidence type="ECO:0000256" key="9">
    <source>
        <dbReference type="RuleBase" id="RU003653"/>
    </source>
</evidence>
<dbReference type="GeneID" id="97547444"/>
<dbReference type="SUPFAM" id="SSF46785">
    <property type="entry name" value="Winged helix' DNA-binding domain"/>
    <property type="match status" value="1"/>
</dbReference>
<evidence type="ECO:0000256" key="1">
    <source>
        <dbReference type="ARBA" id="ARBA00000294"/>
    </source>
</evidence>
<dbReference type="NCBIfam" id="TIGR00501">
    <property type="entry name" value="met_pdase_II"/>
    <property type="match status" value="1"/>
</dbReference>
<evidence type="ECO:0000256" key="7">
    <source>
        <dbReference type="ARBA" id="ARBA00022801"/>
    </source>
</evidence>
<dbReference type="GO" id="GO:0004239">
    <property type="term" value="F:initiator methionyl aminopeptidase activity"/>
    <property type="evidence" value="ECO:0007669"/>
    <property type="project" value="UniProtKB-UniRule"/>
</dbReference>
<comment type="catalytic activity">
    <reaction evidence="1 8 9">
        <text>Release of N-terminal amino acids, preferentially methionine, from peptides and arylamides.</text>
        <dbReference type="EC" id="3.4.11.18"/>
    </reaction>
</comment>
<dbReference type="PANTHER" id="PTHR45777:SF2">
    <property type="entry name" value="METHIONINE AMINOPEPTIDASE 2"/>
    <property type="match status" value="1"/>
</dbReference>
<dbReference type="InterPro" id="IPR050247">
    <property type="entry name" value="Met_Aminopeptidase_Type2"/>
</dbReference>
<dbReference type="PROSITE" id="PS01202">
    <property type="entry name" value="MAP_2"/>
    <property type="match status" value="1"/>
</dbReference>
<protein>
    <recommendedName>
        <fullName evidence="8 9">Methionine aminopeptidase</fullName>
        <shortName evidence="8">MAP</shortName>
        <shortName evidence="8">MetAP</shortName>
        <ecNumber evidence="8 9">3.4.11.18</ecNumber>
    </recommendedName>
    <alternativeName>
        <fullName evidence="8">Peptidase M</fullName>
    </alternativeName>
</protein>
<feature type="binding site" evidence="8">
    <location>
        <position position="96"/>
    </location>
    <ligand>
        <name>a divalent metal cation</name>
        <dbReference type="ChEBI" id="CHEBI:60240"/>
        <label>1</label>
    </ligand>
</feature>
<keyword evidence="4 8" id="KW-0031">Aminopeptidase</keyword>
<evidence type="ECO:0000256" key="5">
    <source>
        <dbReference type="ARBA" id="ARBA00022670"/>
    </source>
</evidence>
<dbReference type="RefSeq" id="WP_109969989.1">
    <property type="nucleotide sequence ID" value="NZ_CP176093.1"/>
</dbReference>
<evidence type="ECO:0000256" key="4">
    <source>
        <dbReference type="ARBA" id="ARBA00022438"/>
    </source>
</evidence>
<comment type="subunit">
    <text evidence="8">Monomer.</text>
</comment>
<comment type="cofactor">
    <cofactor evidence="2">
        <name>Mn(2+)</name>
        <dbReference type="ChEBI" id="CHEBI:29035"/>
    </cofactor>
</comment>
<dbReference type="Gene3D" id="3.90.230.10">
    <property type="entry name" value="Creatinase/methionine aminopeptidase superfamily"/>
    <property type="match status" value="1"/>
</dbReference>
<dbReference type="InterPro" id="IPR036388">
    <property type="entry name" value="WH-like_DNA-bd_sf"/>
</dbReference>
<evidence type="ECO:0000256" key="2">
    <source>
        <dbReference type="ARBA" id="ARBA00001936"/>
    </source>
</evidence>
<dbReference type="HAMAP" id="MF_01975">
    <property type="entry name" value="MetAP_2_arc"/>
    <property type="match status" value="1"/>
</dbReference>
<organism evidence="11 12">
    <name type="scientific">Methanospirillum lacunae</name>
    <dbReference type="NCBI Taxonomy" id="668570"/>
    <lineage>
        <taxon>Archaea</taxon>
        <taxon>Methanobacteriati</taxon>
        <taxon>Methanobacteriota</taxon>
        <taxon>Stenosarchaea group</taxon>
        <taxon>Methanomicrobia</taxon>
        <taxon>Methanomicrobiales</taxon>
        <taxon>Methanospirillaceae</taxon>
        <taxon>Methanospirillum</taxon>
    </lineage>
</organism>
<feature type="binding site" evidence="8">
    <location>
        <position position="276"/>
    </location>
    <ligand>
        <name>a divalent metal cation</name>
        <dbReference type="ChEBI" id="CHEBI:60240"/>
        <label>1</label>
    </ligand>
</feature>
<reference evidence="11 12" key="1">
    <citation type="submission" date="2018-05" db="EMBL/GenBank/DDBJ databases">
        <title>Draft genome of Methanospirillum lacunae Ki8-1.</title>
        <authorList>
            <person name="Dueholm M.S."/>
            <person name="Nielsen P.H."/>
            <person name="Bakmann L.F."/>
            <person name="Otzen D.E."/>
        </authorList>
    </citation>
    <scope>NUCLEOTIDE SEQUENCE [LARGE SCALE GENOMIC DNA]</scope>
    <source>
        <strain evidence="11 12">Ki8-1</strain>
    </source>
</reference>
<keyword evidence="7 8" id="KW-0378">Hydrolase</keyword>